<evidence type="ECO:0000313" key="2">
    <source>
        <dbReference type="EMBL" id="GJM60382.1"/>
    </source>
</evidence>
<sequence length="77" mass="8983">MNLEKMGDYKNTIQHAKNEAREEGRVEGHKEGKEEGRLENQILTAQNMYSKGFDYKTIADILNVKEREVKKWLKSKG</sequence>
<evidence type="ECO:0000256" key="1">
    <source>
        <dbReference type="SAM" id="MobiDB-lite"/>
    </source>
</evidence>
<gene>
    <name evidence="2" type="ORF">PEDI_09340</name>
</gene>
<dbReference type="EMBL" id="BQKE01000001">
    <property type="protein sequence ID" value="GJM60382.1"/>
    <property type="molecule type" value="Genomic_DNA"/>
</dbReference>
<feature type="region of interest" description="Disordered" evidence="1">
    <location>
        <begin position="1"/>
        <end position="38"/>
    </location>
</feature>
<dbReference type="Proteomes" id="UP001310022">
    <property type="component" value="Unassembled WGS sequence"/>
</dbReference>
<accession>A0AAN4VVX7</accession>
<proteinExistence type="predicted"/>
<keyword evidence="3" id="KW-1185">Reference proteome</keyword>
<organism evidence="2 3">
    <name type="scientific">Persicobacter diffluens</name>
    <dbReference type="NCBI Taxonomy" id="981"/>
    <lineage>
        <taxon>Bacteria</taxon>
        <taxon>Pseudomonadati</taxon>
        <taxon>Bacteroidota</taxon>
        <taxon>Cytophagia</taxon>
        <taxon>Cytophagales</taxon>
        <taxon>Persicobacteraceae</taxon>
        <taxon>Persicobacter</taxon>
    </lineage>
</organism>
<dbReference type="Gene3D" id="1.10.10.60">
    <property type="entry name" value="Homeodomain-like"/>
    <property type="match status" value="1"/>
</dbReference>
<evidence type="ECO:0000313" key="3">
    <source>
        <dbReference type="Proteomes" id="UP001310022"/>
    </source>
</evidence>
<feature type="compositionally biased region" description="Basic and acidic residues" evidence="1">
    <location>
        <begin position="16"/>
        <end position="38"/>
    </location>
</feature>
<reference evidence="2 3" key="1">
    <citation type="submission" date="2021-12" db="EMBL/GenBank/DDBJ databases">
        <title>Genome sequencing of bacteria with rrn-lacking chromosome and rrn-plasmid.</title>
        <authorList>
            <person name="Anda M."/>
            <person name="Iwasaki W."/>
        </authorList>
    </citation>
    <scope>NUCLEOTIDE SEQUENCE [LARGE SCALE GENOMIC DNA]</scope>
    <source>
        <strain evidence="2 3">NBRC 15940</strain>
    </source>
</reference>
<name>A0AAN4VVX7_9BACT</name>
<dbReference type="AlphaFoldDB" id="A0AAN4VVX7"/>
<protein>
    <submittedName>
        <fullName evidence="2">Uncharacterized protein</fullName>
    </submittedName>
</protein>
<comment type="caution">
    <text evidence="2">The sequence shown here is derived from an EMBL/GenBank/DDBJ whole genome shotgun (WGS) entry which is preliminary data.</text>
</comment>